<proteinExistence type="predicted"/>
<feature type="transmembrane region" description="Helical" evidence="1">
    <location>
        <begin position="87"/>
        <end position="111"/>
    </location>
</feature>
<accession>A0A4S8L7R5</accession>
<evidence type="ECO:0000313" key="2">
    <source>
        <dbReference type="EMBL" id="THU84453.1"/>
    </source>
</evidence>
<keyword evidence="1" id="KW-0472">Membrane</keyword>
<evidence type="ECO:0000256" key="1">
    <source>
        <dbReference type="SAM" id="Phobius"/>
    </source>
</evidence>
<organism evidence="2 3">
    <name type="scientific">Dendrothele bispora (strain CBS 962.96)</name>
    <dbReference type="NCBI Taxonomy" id="1314807"/>
    <lineage>
        <taxon>Eukaryota</taxon>
        <taxon>Fungi</taxon>
        <taxon>Dikarya</taxon>
        <taxon>Basidiomycota</taxon>
        <taxon>Agaricomycotina</taxon>
        <taxon>Agaricomycetes</taxon>
        <taxon>Agaricomycetidae</taxon>
        <taxon>Agaricales</taxon>
        <taxon>Agaricales incertae sedis</taxon>
        <taxon>Dendrothele</taxon>
    </lineage>
</organism>
<keyword evidence="3" id="KW-1185">Reference proteome</keyword>
<keyword evidence="1" id="KW-0812">Transmembrane</keyword>
<name>A0A4S8L7R5_DENBC</name>
<dbReference type="AlphaFoldDB" id="A0A4S8L7R5"/>
<keyword evidence="1" id="KW-1133">Transmembrane helix</keyword>
<dbReference type="EMBL" id="ML179598">
    <property type="protein sequence ID" value="THU84453.1"/>
    <property type="molecule type" value="Genomic_DNA"/>
</dbReference>
<reference evidence="2 3" key="1">
    <citation type="journal article" date="2019" name="Nat. Ecol. Evol.">
        <title>Megaphylogeny resolves global patterns of mushroom evolution.</title>
        <authorList>
            <person name="Varga T."/>
            <person name="Krizsan K."/>
            <person name="Foldi C."/>
            <person name="Dima B."/>
            <person name="Sanchez-Garcia M."/>
            <person name="Sanchez-Ramirez S."/>
            <person name="Szollosi G.J."/>
            <person name="Szarkandi J.G."/>
            <person name="Papp V."/>
            <person name="Albert L."/>
            <person name="Andreopoulos W."/>
            <person name="Angelini C."/>
            <person name="Antonin V."/>
            <person name="Barry K.W."/>
            <person name="Bougher N.L."/>
            <person name="Buchanan P."/>
            <person name="Buyck B."/>
            <person name="Bense V."/>
            <person name="Catcheside P."/>
            <person name="Chovatia M."/>
            <person name="Cooper J."/>
            <person name="Damon W."/>
            <person name="Desjardin D."/>
            <person name="Finy P."/>
            <person name="Geml J."/>
            <person name="Haridas S."/>
            <person name="Hughes K."/>
            <person name="Justo A."/>
            <person name="Karasinski D."/>
            <person name="Kautmanova I."/>
            <person name="Kiss B."/>
            <person name="Kocsube S."/>
            <person name="Kotiranta H."/>
            <person name="LaButti K.M."/>
            <person name="Lechner B.E."/>
            <person name="Liimatainen K."/>
            <person name="Lipzen A."/>
            <person name="Lukacs Z."/>
            <person name="Mihaltcheva S."/>
            <person name="Morgado L.N."/>
            <person name="Niskanen T."/>
            <person name="Noordeloos M.E."/>
            <person name="Ohm R.A."/>
            <person name="Ortiz-Santana B."/>
            <person name="Ovrebo C."/>
            <person name="Racz N."/>
            <person name="Riley R."/>
            <person name="Savchenko A."/>
            <person name="Shiryaev A."/>
            <person name="Soop K."/>
            <person name="Spirin V."/>
            <person name="Szebenyi C."/>
            <person name="Tomsovsky M."/>
            <person name="Tulloss R.E."/>
            <person name="Uehling J."/>
            <person name="Grigoriev I.V."/>
            <person name="Vagvolgyi C."/>
            <person name="Papp T."/>
            <person name="Martin F.M."/>
            <person name="Miettinen O."/>
            <person name="Hibbett D.S."/>
            <person name="Nagy L.G."/>
        </authorList>
    </citation>
    <scope>NUCLEOTIDE SEQUENCE [LARGE SCALE GENOMIC DNA]</scope>
    <source>
        <strain evidence="2 3">CBS 962.96</strain>
    </source>
</reference>
<dbReference type="Proteomes" id="UP000297245">
    <property type="component" value="Unassembled WGS sequence"/>
</dbReference>
<evidence type="ECO:0000313" key="3">
    <source>
        <dbReference type="Proteomes" id="UP000297245"/>
    </source>
</evidence>
<protein>
    <submittedName>
        <fullName evidence="2">Uncharacterized protein</fullName>
    </submittedName>
</protein>
<sequence length="135" mass="15993">MLLICQTSRARMIGKWTRNSRPRTVLMMASYHDWRCHKKRRERGVTKKLVHLRSSGLGGSKNIDPLRDDGVNISRCRVYRGITLKDILLYVKSYLFINVIFLHMQYCLFALSYTQRERVNLNVCTYRCLWAFLST</sequence>
<gene>
    <name evidence="2" type="ORF">K435DRAFT_971131</name>
</gene>